<evidence type="ECO:0000256" key="3">
    <source>
        <dbReference type="ARBA" id="ARBA00023237"/>
    </source>
</evidence>
<keyword evidence="5" id="KW-0675">Receptor</keyword>
<evidence type="ECO:0000259" key="4">
    <source>
        <dbReference type="Pfam" id="PF14905"/>
    </source>
</evidence>
<name>A0ABT7ZYK5_9FLAO</name>
<dbReference type="SUPFAM" id="SSF56935">
    <property type="entry name" value="Porins"/>
    <property type="match status" value="1"/>
</dbReference>
<proteinExistence type="predicted"/>
<comment type="subcellular location">
    <subcellularLocation>
        <location evidence="1">Cell outer membrane</location>
    </subcellularLocation>
</comment>
<dbReference type="InterPro" id="IPR041700">
    <property type="entry name" value="OMP_b-brl_3"/>
</dbReference>
<dbReference type="SUPFAM" id="SSF49464">
    <property type="entry name" value="Carboxypeptidase regulatory domain-like"/>
    <property type="match status" value="1"/>
</dbReference>
<dbReference type="InterPro" id="IPR008969">
    <property type="entry name" value="CarboxyPept-like_regulatory"/>
</dbReference>
<reference evidence="5 6" key="1">
    <citation type="journal article" date="2023" name="Int. J. Syst. Evol. Microbiol.">
        <title>Winogradskyella bathintestinalis sp. nov., isolated from the intestine of the deep-sea loosejaw dragonfish, Malacosteus niger.</title>
        <authorList>
            <person name="Uniacke-Lowe S."/>
            <person name="Johnson C.N."/>
            <person name="Stanton C."/>
            <person name="Hill C."/>
            <person name="Ross P."/>
        </authorList>
    </citation>
    <scope>NUCLEOTIDE SEQUENCE [LARGE SCALE GENOMIC DNA]</scope>
    <source>
        <strain evidence="5 6">APC 3343</strain>
    </source>
</reference>
<dbReference type="EMBL" id="JASDDK010000009">
    <property type="protein sequence ID" value="MDN3494074.1"/>
    <property type="molecule type" value="Genomic_DNA"/>
</dbReference>
<accession>A0ABT7ZYK5</accession>
<dbReference type="Gene3D" id="2.40.170.20">
    <property type="entry name" value="TonB-dependent receptor, beta-barrel domain"/>
    <property type="match status" value="1"/>
</dbReference>
<dbReference type="Pfam" id="PF14905">
    <property type="entry name" value="OMP_b-brl_3"/>
    <property type="match status" value="1"/>
</dbReference>
<evidence type="ECO:0000256" key="2">
    <source>
        <dbReference type="ARBA" id="ARBA00023136"/>
    </source>
</evidence>
<evidence type="ECO:0000313" key="5">
    <source>
        <dbReference type="EMBL" id="MDN3494074.1"/>
    </source>
</evidence>
<dbReference type="Pfam" id="PF13715">
    <property type="entry name" value="CarbopepD_reg_2"/>
    <property type="match status" value="1"/>
</dbReference>
<sequence length="926" mass="105247">MKKLILVLTVFFTLFSYSQEKSFELTGTLLAEDSKTPIESATVYLERVKDSSVVSYTISDKDGKFKIESTTYDKSLNFFVSYIGYKTYVKKIDIDKEQITLSTIKMELDNQLDEVIVKSTAPITIKKDTLEFNVKSFKTKKDANVEDLLKQLPGVEVDEQGNIKVNGKAVNKILVNGKPFFGNDPTITTKNLTKDIIEKIQIVDTKTKSEAFTGEEGDTENKTINLTIKEENNKGVFGRVSAGAGTDKRYEFAGMVNFFDNDQRLSVLAGGNNTNSPGFSFGEISKMFGRGGGVSFNSNGSFALGGRSFGGGQGITTSQNAGINFADVIGENTDIAADYFFASSNSEDESSTERETILADTRFFTNSRSRTLSDTDSHSVNLEFEIETDSTFQISIEPSFSYSKSSTRFSSNEQTLDEDLVLTNQSDVNSNVENFARRFSNQISATKRFGSRGAFVRMEIETSINQQESDDFLNSEAEVFGANPETIERNQFTDGEKNSYGITTEMTYRYPIIAKKFFLNFEYEYSRDKDKNTESTFDFNNTLQDYTNFNNDLSTDFKYLDIQSVPTFGLTYRGEKLSTRIKAAYNMRTLKNEDVLRPQFNIEREFENIELNSRINYRFSPKASIYASYRLANNPPGLRQLQAFTDVSDPLRTIIGNPNLEPSNSHSVYAGYNGFDWQKRTGLYANINARFTNNQVVSKTIVDPTTLKRTTTYENVDGNYNYGISGNYTKDFKLDTLRTIKLRLRARYNFSERINFNNEVQYASQVKTLSPRIGIDFLWNKVMEFKPYYQLRFTTNAYDIAAFDDREFTSHNAGLRTATFLPKNLEWQNDINFNYNPNVSDGFQKSAWFWNSTLAYSVLKEKAIISLKVYDLLNQNTNARRIATEDYIEDRQSTVLRQYFMLSLSYKFNSLGSKGETGDGDVIFFD</sequence>
<dbReference type="RefSeq" id="WP_290207770.1">
    <property type="nucleotide sequence ID" value="NZ_JASDDK010000009.1"/>
</dbReference>
<feature type="domain" description="Outer membrane protein beta-barrel" evidence="4">
    <location>
        <begin position="448"/>
        <end position="906"/>
    </location>
</feature>
<organism evidence="5 6">
    <name type="scientific">Winogradskyella bathintestinalis</name>
    <dbReference type="NCBI Taxonomy" id="3035208"/>
    <lineage>
        <taxon>Bacteria</taxon>
        <taxon>Pseudomonadati</taxon>
        <taxon>Bacteroidota</taxon>
        <taxon>Flavobacteriia</taxon>
        <taxon>Flavobacteriales</taxon>
        <taxon>Flavobacteriaceae</taxon>
        <taxon>Winogradskyella</taxon>
    </lineage>
</organism>
<evidence type="ECO:0000313" key="6">
    <source>
        <dbReference type="Proteomes" id="UP001231197"/>
    </source>
</evidence>
<dbReference type="InterPro" id="IPR036942">
    <property type="entry name" value="Beta-barrel_TonB_sf"/>
</dbReference>
<evidence type="ECO:0000256" key="1">
    <source>
        <dbReference type="ARBA" id="ARBA00004442"/>
    </source>
</evidence>
<gene>
    <name evidence="5" type="ORF">QMA06_15225</name>
</gene>
<protein>
    <submittedName>
        <fullName evidence="5">TonB-dependent receptor</fullName>
    </submittedName>
</protein>
<dbReference type="Proteomes" id="UP001231197">
    <property type="component" value="Unassembled WGS sequence"/>
</dbReference>
<comment type="caution">
    <text evidence="5">The sequence shown here is derived from an EMBL/GenBank/DDBJ whole genome shotgun (WGS) entry which is preliminary data.</text>
</comment>
<keyword evidence="2" id="KW-0472">Membrane</keyword>
<keyword evidence="3" id="KW-0998">Cell outer membrane</keyword>
<keyword evidence="6" id="KW-1185">Reference proteome</keyword>